<feature type="domain" description="2-isopropylmalate synthase/homocitrate synthase post-catalytic" evidence="2">
    <location>
        <begin position="252"/>
        <end position="326"/>
    </location>
</feature>
<evidence type="ECO:0000259" key="2">
    <source>
        <dbReference type="Pfam" id="PF22617"/>
    </source>
</evidence>
<evidence type="ECO:0000256" key="1">
    <source>
        <dbReference type="ARBA" id="ARBA00022679"/>
    </source>
</evidence>
<dbReference type="PATRIC" id="fig|1121326.3.peg.3131"/>
<gene>
    <name evidence="3" type="primary">leuA_2</name>
    <name evidence="3" type="ORF">CLMAG_31040</name>
</gene>
<keyword evidence="1 3" id="KW-0808">Transferase</keyword>
<dbReference type="PANTHER" id="PTHR42880:SF1">
    <property type="entry name" value="ISOPROPYLMALATE_HOMOCITRATE_CITRAMALATE SYNTHASE FAMILY PROTEIN"/>
    <property type="match status" value="1"/>
</dbReference>
<dbReference type="EC" id="2.3.3.13" evidence="3"/>
<organism evidence="3 4">
    <name type="scientific">Clostridium magnum DSM 2767</name>
    <dbReference type="NCBI Taxonomy" id="1121326"/>
    <lineage>
        <taxon>Bacteria</taxon>
        <taxon>Bacillati</taxon>
        <taxon>Bacillota</taxon>
        <taxon>Clostridia</taxon>
        <taxon>Eubacteriales</taxon>
        <taxon>Clostridiaceae</taxon>
        <taxon>Clostridium</taxon>
    </lineage>
</organism>
<accession>A0A161WI05</accession>
<evidence type="ECO:0000313" key="3">
    <source>
        <dbReference type="EMBL" id="KZL91345.1"/>
    </source>
</evidence>
<dbReference type="Pfam" id="PF22617">
    <property type="entry name" value="HCS_D2"/>
    <property type="match status" value="1"/>
</dbReference>
<evidence type="ECO:0000313" key="4">
    <source>
        <dbReference type="Proteomes" id="UP000076603"/>
    </source>
</evidence>
<sequence length="353" mass="40172">MSVNCEEKKKIILDKSLIEIFKVHRHINGAYVIEFLDLMKVIGVDYFQVNSSTLDKMMIYPEFSGYCVYNIENTEDLRYLYIYDFKYLSIDFEKFSTIPLMECKNKIDKSKIIMNIALKDLKASNIETIKYILSCYDIEFLMVTNLSKCNNSSWEDFIIKLKKTFNLKIGFCAENSLCMGTAVSIELCLDGADMIAGAFNGSEYGFAPIEEVLTALKVIGDCNINGDLSLLYKLTELYKKLTYKVIPGDKAVIGQDIFKYESGIHADGIEKNPLTYEPYSPSEVGQKRELLIGKHSGGKAVCKKLKELNIDYGTVDVNLLLSKIRNKSIYLKRNIRDEELFALCEELRGVVIG</sequence>
<dbReference type="InterPro" id="IPR054691">
    <property type="entry name" value="LeuA/HCS_post-cat"/>
</dbReference>
<reference evidence="3 4" key="1">
    <citation type="submission" date="2016-04" db="EMBL/GenBank/DDBJ databases">
        <title>Genome sequence of Clostridium magnum DSM 2767.</title>
        <authorList>
            <person name="Poehlein A."/>
            <person name="Uhlig R."/>
            <person name="Fischer R."/>
            <person name="Bahl H."/>
            <person name="Daniel R."/>
        </authorList>
    </citation>
    <scope>NUCLEOTIDE SEQUENCE [LARGE SCALE GENOMIC DNA]</scope>
    <source>
        <strain evidence="3 4">DSM 2767</strain>
    </source>
</reference>
<comment type="caution">
    <text evidence="3">The sequence shown here is derived from an EMBL/GenBank/DDBJ whole genome shotgun (WGS) entry which is preliminary data.</text>
</comment>
<proteinExistence type="predicted"/>
<dbReference type="PANTHER" id="PTHR42880">
    <property type="entry name" value="HOMOCITRATE SYNTHASE"/>
    <property type="match status" value="1"/>
</dbReference>
<dbReference type="OrthoDB" id="503431at2"/>
<dbReference type="STRING" id="1121326.CLMAG_31040"/>
<dbReference type="Proteomes" id="UP000076603">
    <property type="component" value="Unassembled WGS sequence"/>
</dbReference>
<protein>
    <submittedName>
        <fullName evidence="3">2-isopropylmalate synthase</fullName>
        <ecNumber evidence="3">2.3.3.13</ecNumber>
    </submittedName>
</protein>
<name>A0A161WI05_9CLOT</name>
<dbReference type="RefSeq" id="WP_066623945.1">
    <property type="nucleotide sequence ID" value="NZ_FQXL01000005.1"/>
</dbReference>
<dbReference type="GO" id="GO:0003852">
    <property type="term" value="F:2-isopropylmalate synthase activity"/>
    <property type="evidence" value="ECO:0007669"/>
    <property type="project" value="UniProtKB-EC"/>
</dbReference>
<keyword evidence="4" id="KW-1185">Reference proteome</keyword>
<keyword evidence="3" id="KW-0012">Acyltransferase</keyword>
<dbReference type="AlphaFoldDB" id="A0A161WI05"/>
<dbReference type="EMBL" id="LWAE01000003">
    <property type="protein sequence ID" value="KZL91345.1"/>
    <property type="molecule type" value="Genomic_DNA"/>
</dbReference>
<dbReference type="Gene3D" id="1.10.238.260">
    <property type="match status" value="1"/>
</dbReference>